<feature type="non-terminal residue" evidence="4">
    <location>
        <position position="169"/>
    </location>
</feature>
<dbReference type="EMBL" id="RDDM01000512">
    <property type="protein sequence ID" value="RLY51800.1"/>
    <property type="molecule type" value="Genomic_DNA"/>
</dbReference>
<evidence type="ECO:0000256" key="2">
    <source>
        <dbReference type="ARBA" id="ARBA00023295"/>
    </source>
</evidence>
<feature type="domain" description="Inosine/uridine-preferring nucleoside hydrolase" evidence="3">
    <location>
        <begin position="6"/>
        <end position="168"/>
    </location>
</feature>
<name>A0A3L9HSD5_ECOLX</name>
<evidence type="ECO:0000313" key="4">
    <source>
        <dbReference type="EMBL" id="RLY51800.1"/>
    </source>
</evidence>
<dbReference type="GO" id="GO:0006152">
    <property type="term" value="P:purine nucleoside catabolic process"/>
    <property type="evidence" value="ECO:0007669"/>
    <property type="project" value="TreeGrafter"/>
</dbReference>
<organism evidence="4 5">
    <name type="scientific">Escherichia coli</name>
    <dbReference type="NCBI Taxonomy" id="562"/>
    <lineage>
        <taxon>Bacteria</taxon>
        <taxon>Pseudomonadati</taxon>
        <taxon>Pseudomonadota</taxon>
        <taxon>Gammaproteobacteria</taxon>
        <taxon>Enterobacterales</taxon>
        <taxon>Enterobacteriaceae</taxon>
        <taxon>Escherichia</taxon>
    </lineage>
</organism>
<dbReference type="InterPro" id="IPR036452">
    <property type="entry name" value="Ribo_hydro-like"/>
</dbReference>
<evidence type="ECO:0000313" key="5">
    <source>
        <dbReference type="Proteomes" id="UP000281340"/>
    </source>
</evidence>
<keyword evidence="1 4" id="KW-0378">Hydrolase</keyword>
<dbReference type="InterPro" id="IPR001910">
    <property type="entry name" value="Inosine/uridine_hydrolase_dom"/>
</dbReference>
<reference evidence="4 5" key="1">
    <citation type="submission" date="2018-10" db="EMBL/GenBank/DDBJ databases">
        <title>Comparison of Escherichia coli isolates recovered from retail chicken and from chicken fecal samples by antimicrobial susceptibility test and whole genome sequencing.</title>
        <authorList>
            <person name="Tang B."/>
            <person name="Ma Y."/>
            <person name="He X."/>
            <person name="Cao L."/>
            <person name="Xia X."/>
            <person name="Yang H."/>
        </authorList>
    </citation>
    <scope>NUCLEOTIDE SEQUENCE [LARGE SCALE GENOMIC DNA]</scope>
    <source>
        <strain evidence="4 5">CMJH98b</strain>
    </source>
</reference>
<dbReference type="GO" id="GO:0045437">
    <property type="term" value="F:uridine nucleosidase activity"/>
    <property type="evidence" value="ECO:0007669"/>
    <property type="project" value="UniProtKB-ARBA"/>
</dbReference>
<dbReference type="Pfam" id="PF01156">
    <property type="entry name" value="IU_nuc_hydro"/>
    <property type="match status" value="1"/>
</dbReference>
<proteinExistence type="predicted"/>
<dbReference type="GO" id="GO:0005829">
    <property type="term" value="C:cytosol"/>
    <property type="evidence" value="ECO:0007669"/>
    <property type="project" value="TreeGrafter"/>
</dbReference>
<dbReference type="Proteomes" id="UP000281340">
    <property type="component" value="Unassembled WGS sequence"/>
</dbReference>
<keyword evidence="2" id="KW-0326">Glycosidase</keyword>
<gene>
    <name evidence="4" type="primary">rihB</name>
    <name evidence="4" type="ORF">EAI46_27360</name>
</gene>
<dbReference type="AlphaFoldDB" id="A0A3L9HSD5"/>
<dbReference type="GO" id="GO:0008477">
    <property type="term" value="F:purine nucleosidase activity"/>
    <property type="evidence" value="ECO:0007669"/>
    <property type="project" value="TreeGrafter"/>
</dbReference>
<dbReference type="PROSITE" id="PS01247">
    <property type="entry name" value="IUNH"/>
    <property type="match status" value="1"/>
</dbReference>
<sequence>MEKRKIILDCDPGHDDAIAIMMAAKHPAIDLLGITIVAGNQTLDKTLINGLNVCQKLEINVPVYAGMPQPIMRQQIVADNIHGETGLDGPVFEPLTRQAESTHAVKYIIDTLMASDGDITLVPVGPLSNIAVAMRMQPAILPKIREIVLMGGAYGTGNFTPSAEFNIFA</sequence>
<dbReference type="PANTHER" id="PTHR12304:SF4">
    <property type="entry name" value="URIDINE NUCLEOSIDASE"/>
    <property type="match status" value="1"/>
</dbReference>
<evidence type="ECO:0000259" key="3">
    <source>
        <dbReference type="Pfam" id="PF01156"/>
    </source>
</evidence>
<dbReference type="Gene3D" id="3.90.245.10">
    <property type="entry name" value="Ribonucleoside hydrolase-like"/>
    <property type="match status" value="1"/>
</dbReference>
<comment type="caution">
    <text evidence="4">The sequence shown here is derived from an EMBL/GenBank/DDBJ whole genome shotgun (WGS) entry which is preliminary data.</text>
</comment>
<dbReference type="SUPFAM" id="SSF53590">
    <property type="entry name" value="Nucleoside hydrolase"/>
    <property type="match status" value="1"/>
</dbReference>
<evidence type="ECO:0000256" key="1">
    <source>
        <dbReference type="ARBA" id="ARBA00022801"/>
    </source>
</evidence>
<dbReference type="InterPro" id="IPR023186">
    <property type="entry name" value="IUNH"/>
</dbReference>
<dbReference type="PANTHER" id="PTHR12304">
    <property type="entry name" value="INOSINE-URIDINE PREFERRING NUCLEOSIDE HYDROLASE"/>
    <property type="match status" value="1"/>
</dbReference>
<protein>
    <submittedName>
        <fullName evidence="4">Ribonucleoside hydrolase</fullName>
    </submittedName>
</protein>
<accession>A0A3L9HSD5</accession>
<dbReference type="InterPro" id="IPR015910">
    <property type="entry name" value="I/U_nuclsd_hydro_CS"/>
</dbReference>